<comment type="catalytic activity">
    <reaction evidence="2">
        <text>D-sedoheptulose 7-phosphate + D-glyceraldehyde 3-phosphate = D-erythrose 4-phosphate + beta-D-fructose 6-phosphate</text>
        <dbReference type="Rhea" id="RHEA:17053"/>
        <dbReference type="ChEBI" id="CHEBI:16897"/>
        <dbReference type="ChEBI" id="CHEBI:57483"/>
        <dbReference type="ChEBI" id="CHEBI:57634"/>
        <dbReference type="ChEBI" id="CHEBI:59776"/>
        <dbReference type="EC" id="2.2.1.2"/>
    </reaction>
</comment>
<dbReference type="InterPro" id="IPR013785">
    <property type="entry name" value="Aldolase_TIM"/>
</dbReference>
<name>A0A8H3PJ71_9LECA</name>
<dbReference type="PROSITE" id="PS00958">
    <property type="entry name" value="TRANSALDOLASE_2"/>
    <property type="match status" value="1"/>
</dbReference>
<comment type="caution">
    <text evidence="3">The sequence shown here is derived from an EMBL/GenBank/DDBJ whole genome shotgun (WGS) entry which is preliminary data.</text>
</comment>
<comment type="pathway">
    <text evidence="2">Carbohydrate degradation; pentose phosphate pathway; D-glyceraldehyde 3-phosphate and beta-D-fructose 6-phosphate from D-ribose 5-phosphate and D-xylulose 5-phosphate (non-oxidative stage): step 2/3.</text>
</comment>
<keyword evidence="1" id="KW-0704">Schiff base</keyword>
<dbReference type="OrthoDB" id="1711136at2759"/>
<dbReference type="PANTHER" id="PTHR10683">
    <property type="entry name" value="TRANSALDOLASE"/>
    <property type="match status" value="1"/>
</dbReference>
<evidence type="ECO:0000256" key="1">
    <source>
        <dbReference type="ARBA" id="ARBA00023270"/>
    </source>
</evidence>
<dbReference type="AlphaFoldDB" id="A0A8H3PJ71"/>
<keyword evidence="2" id="KW-0808">Transferase</keyword>
<protein>
    <recommendedName>
        <fullName evidence="2">Transaldolase</fullName>
        <ecNumber evidence="2">2.2.1.2</ecNumber>
    </recommendedName>
</protein>
<dbReference type="Pfam" id="PF00923">
    <property type="entry name" value="TAL_FSA"/>
    <property type="match status" value="1"/>
</dbReference>
<gene>
    <name evidence="3" type="ORF">IMSHALPRED_002758</name>
</gene>
<dbReference type="PANTHER" id="PTHR10683:SF34">
    <property type="entry name" value="TRANSALDOLASE"/>
    <property type="match status" value="1"/>
</dbReference>
<dbReference type="SUPFAM" id="SSF51569">
    <property type="entry name" value="Aldolase"/>
    <property type="match status" value="1"/>
</dbReference>
<keyword evidence="2" id="KW-0570">Pentose shunt</keyword>
<dbReference type="EMBL" id="CAJPDT010000150">
    <property type="protein sequence ID" value="CAF9941510.1"/>
    <property type="molecule type" value="Genomic_DNA"/>
</dbReference>
<dbReference type="Proteomes" id="UP000664534">
    <property type="component" value="Unassembled WGS sequence"/>
</dbReference>
<keyword evidence="4" id="KW-1185">Reference proteome</keyword>
<comment type="function">
    <text evidence="2">Catalyzes the rate-limiting step of the non-oxidative phase in the pentose phosphate pathway. Catalyzes the reversible conversion of sedheptulose-7-phosphate and D-glyceraldehyde 3-phosphate into erythrose-4-phosphate and beta-D-fructose 6-phosphate.</text>
</comment>
<reference evidence="3" key="1">
    <citation type="submission" date="2021-03" db="EMBL/GenBank/DDBJ databases">
        <authorList>
            <person name="Tagirdzhanova G."/>
        </authorList>
    </citation>
    <scope>NUCLEOTIDE SEQUENCE</scope>
</reference>
<dbReference type="Gene3D" id="3.20.20.70">
    <property type="entry name" value="Aldolase class I"/>
    <property type="match status" value="1"/>
</dbReference>
<dbReference type="GO" id="GO:0009052">
    <property type="term" value="P:pentose-phosphate shunt, non-oxidative branch"/>
    <property type="evidence" value="ECO:0007669"/>
    <property type="project" value="TreeGrafter"/>
</dbReference>
<dbReference type="InterPro" id="IPR001585">
    <property type="entry name" value="TAL/FSA"/>
</dbReference>
<evidence type="ECO:0000256" key="2">
    <source>
        <dbReference type="RuleBase" id="RU000501"/>
    </source>
</evidence>
<evidence type="ECO:0000313" key="4">
    <source>
        <dbReference type="Proteomes" id="UP000664534"/>
    </source>
</evidence>
<dbReference type="EC" id="2.2.1.2" evidence="2"/>
<sequence>MTSPTSLLALLRSRTTVDCDTLDVEVATSLGPFQDCTSNQAIVFNELQESQHEVLLRDSIDLARKLAADFEVSLTELAIEIAMIKLALRMAPHVKGFVHVQTNPSSSYSTSKTLENARRIHDLFKHVDPHFDTSRVCVKVPSTWEGLQACRTLQATGITTLATTLFTLAQAALAGEVGCHYIAPYLNELRVQTEKGYKGDAPLFELCVSAQRYYKHQQITTKVLPASLTSINEIMLLAGVDHITIAPKLLRELASAEVDPSNASNLPSLFDEVKLAEEQIPAKLSFADNEEAFRMAMTRDANGANEGKLIQAINIFCDVQLKMEAMMRERGAV</sequence>
<proteinExistence type="predicted"/>
<dbReference type="InterPro" id="IPR018225">
    <property type="entry name" value="Transaldolase_AS"/>
</dbReference>
<dbReference type="GO" id="GO:0005975">
    <property type="term" value="P:carbohydrate metabolic process"/>
    <property type="evidence" value="ECO:0007669"/>
    <property type="project" value="InterPro"/>
</dbReference>
<evidence type="ECO:0000313" key="3">
    <source>
        <dbReference type="EMBL" id="CAF9941510.1"/>
    </source>
</evidence>
<dbReference type="GO" id="GO:0004801">
    <property type="term" value="F:transaldolase activity"/>
    <property type="evidence" value="ECO:0007669"/>
    <property type="project" value="UniProtKB-EC"/>
</dbReference>
<organism evidence="3 4">
    <name type="scientific">Imshaugia aleurites</name>
    <dbReference type="NCBI Taxonomy" id="172621"/>
    <lineage>
        <taxon>Eukaryota</taxon>
        <taxon>Fungi</taxon>
        <taxon>Dikarya</taxon>
        <taxon>Ascomycota</taxon>
        <taxon>Pezizomycotina</taxon>
        <taxon>Lecanoromycetes</taxon>
        <taxon>OSLEUM clade</taxon>
        <taxon>Lecanoromycetidae</taxon>
        <taxon>Lecanorales</taxon>
        <taxon>Lecanorineae</taxon>
        <taxon>Parmeliaceae</taxon>
        <taxon>Imshaugia</taxon>
    </lineage>
</organism>
<dbReference type="UniPathway" id="UPA00115">
    <property type="reaction ID" value="UER00414"/>
</dbReference>
<accession>A0A8H3PJ71</accession>